<proteinExistence type="predicted"/>
<organism evidence="1">
    <name type="scientific">Octactis speculum</name>
    <dbReference type="NCBI Taxonomy" id="3111310"/>
    <lineage>
        <taxon>Eukaryota</taxon>
        <taxon>Sar</taxon>
        <taxon>Stramenopiles</taxon>
        <taxon>Ochrophyta</taxon>
        <taxon>Dictyochophyceae</taxon>
        <taxon>Dictyochales</taxon>
        <taxon>Dictyochaceae</taxon>
        <taxon>Octactis</taxon>
    </lineage>
</organism>
<reference evidence="1" key="1">
    <citation type="submission" date="2021-01" db="EMBL/GenBank/DDBJ databases">
        <authorList>
            <person name="Corre E."/>
            <person name="Pelletier E."/>
            <person name="Niang G."/>
            <person name="Scheremetjew M."/>
            <person name="Finn R."/>
            <person name="Kale V."/>
            <person name="Holt S."/>
            <person name="Cochrane G."/>
            <person name="Meng A."/>
            <person name="Brown T."/>
            <person name="Cohen L."/>
        </authorList>
    </citation>
    <scope>NUCLEOTIDE SEQUENCE</scope>
    <source>
        <strain evidence="1">CCMP1381</strain>
    </source>
</reference>
<accession>A0A7S2B7J1</accession>
<gene>
    <name evidence="1" type="ORF">DSPE1174_LOCUS6119</name>
</gene>
<dbReference type="EMBL" id="HBGS01011669">
    <property type="protein sequence ID" value="CAD9388906.1"/>
    <property type="molecule type" value="Transcribed_RNA"/>
</dbReference>
<dbReference type="AlphaFoldDB" id="A0A7S2B7J1"/>
<protein>
    <submittedName>
        <fullName evidence="1">Uncharacterized protein</fullName>
    </submittedName>
</protein>
<evidence type="ECO:0000313" key="1">
    <source>
        <dbReference type="EMBL" id="CAD9388906.1"/>
    </source>
</evidence>
<name>A0A7S2B7J1_9STRA</name>
<sequence>MRWRGPILRTRTQEKIVQVSCVRCTYESLPTEEEKDASFSSKKESAYSRLPAVDTPGIHREASEYHNAHEVGVVRVTHGSERTRADLVHLALGRPGVARQAQLGRKSTEKLYLLAPPSGKLADPISFTMRRGRPAWEFLG</sequence>